<dbReference type="SUPFAM" id="SSF54909">
    <property type="entry name" value="Dimeric alpha+beta barrel"/>
    <property type="match status" value="1"/>
</dbReference>
<dbReference type="EMBL" id="CP091196">
    <property type="protein sequence ID" value="UQS23687.1"/>
    <property type="molecule type" value="Genomic_DNA"/>
</dbReference>
<dbReference type="InterPro" id="IPR019888">
    <property type="entry name" value="Tscrpt_reg_AsnC-like"/>
</dbReference>
<dbReference type="InterPro" id="IPR011008">
    <property type="entry name" value="Dimeric_a/b-barrel"/>
</dbReference>
<evidence type="ECO:0000256" key="1">
    <source>
        <dbReference type="ARBA" id="ARBA00023015"/>
    </source>
</evidence>
<dbReference type="PANTHER" id="PTHR30154">
    <property type="entry name" value="LEUCINE-RESPONSIVE REGULATORY PROTEIN"/>
    <property type="match status" value="1"/>
</dbReference>
<dbReference type="InterPro" id="IPR054609">
    <property type="entry name" value="PF0864-like_C"/>
</dbReference>
<dbReference type="InterPro" id="IPR036390">
    <property type="entry name" value="WH_DNA-bd_sf"/>
</dbReference>
<organism evidence="5 6">
    <name type="scientific">Amycolatopsis thermalba</name>
    <dbReference type="NCBI Taxonomy" id="944492"/>
    <lineage>
        <taxon>Bacteria</taxon>
        <taxon>Bacillati</taxon>
        <taxon>Actinomycetota</taxon>
        <taxon>Actinomycetes</taxon>
        <taxon>Pseudonocardiales</taxon>
        <taxon>Pseudonocardiaceae</taxon>
        <taxon>Amycolatopsis</taxon>
    </lineage>
</organism>
<keyword evidence="6" id="KW-1185">Reference proteome</keyword>
<sequence length="161" mass="17833">MRKNSTTPEPSVAAPLDDVSKKIIEQLQEDGRRPYGAIGKAVGLSEAAVRQRVARLTQSGVVQIVAVTDPMQVGLFRQAMIMLKVDGPLEPVADALAELDHIDYVVICAGKYDLLCEAVCPDDDRLLDLLSNRIRTIPGVRDIETLTYLKLRKQSYQWGTR</sequence>
<dbReference type="InterPro" id="IPR019885">
    <property type="entry name" value="Tscrpt_reg_HTH_AsnC-type_CS"/>
</dbReference>
<evidence type="ECO:0000256" key="2">
    <source>
        <dbReference type="ARBA" id="ARBA00023125"/>
    </source>
</evidence>
<accession>A0ABY4NUE7</accession>
<protein>
    <submittedName>
        <fullName evidence="5">Lrp/AsnC family transcriptional regulator</fullName>
    </submittedName>
</protein>
<dbReference type="Pfam" id="PF22482">
    <property type="entry name" value="AsnC_trans_reg_3"/>
    <property type="match status" value="1"/>
</dbReference>
<keyword evidence="1" id="KW-0805">Transcription regulation</keyword>
<dbReference type="SMART" id="SM00344">
    <property type="entry name" value="HTH_ASNC"/>
    <property type="match status" value="1"/>
</dbReference>
<reference evidence="5" key="1">
    <citation type="submission" date="2022-01" db="EMBL/GenBank/DDBJ databases">
        <title>PSI-footprinting approach for the identification of protein synthesis inhibitor producers.</title>
        <authorList>
            <person name="Handel F."/>
            <person name="Kulik A."/>
            <person name="Wex K.W."/>
            <person name="Berscheid A."/>
            <person name="Saur J.S."/>
            <person name="Winkler A."/>
            <person name="Wibberg D."/>
            <person name="Kalinowski J."/>
            <person name="Broetz-Oesterhelt H."/>
            <person name="Mast Y."/>
        </authorList>
    </citation>
    <scope>NUCLEOTIDE SEQUENCE</scope>
    <source>
        <strain evidence="5">KNN 49.3e</strain>
    </source>
</reference>
<evidence type="ECO:0000259" key="4">
    <source>
        <dbReference type="PROSITE" id="PS50956"/>
    </source>
</evidence>
<keyword evidence="2" id="KW-0238">DNA-binding</keyword>
<evidence type="ECO:0000256" key="3">
    <source>
        <dbReference type="ARBA" id="ARBA00023163"/>
    </source>
</evidence>
<dbReference type="InterPro" id="IPR000485">
    <property type="entry name" value="AsnC-type_HTH_dom"/>
</dbReference>
<dbReference type="PRINTS" id="PR00033">
    <property type="entry name" value="HTHASNC"/>
</dbReference>
<name>A0ABY4NUE7_9PSEU</name>
<dbReference type="Gene3D" id="3.30.70.920">
    <property type="match status" value="1"/>
</dbReference>
<evidence type="ECO:0000313" key="6">
    <source>
        <dbReference type="Proteomes" id="UP000830158"/>
    </source>
</evidence>
<dbReference type="RefSeq" id="WP_094004934.1">
    <property type="nucleotide sequence ID" value="NZ_CP091196.1"/>
</dbReference>
<evidence type="ECO:0000313" key="5">
    <source>
        <dbReference type="EMBL" id="UQS23687.1"/>
    </source>
</evidence>
<proteinExistence type="predicted"/>
<dbReference type="PROSITE" id="PS50956">
    <property type="entry name" value="HTH_ASNC_2"/>
    <property type="match status" value="1"/>
</dbReference>
<dbReference type="InterPro" id="IPR036388">
    <property type="entry name" value="WH-like_DNA-bd_sf"/>
</dbReference>
<keyword evidence="3" id="KW-0804">Transcription</keyword>
<feature type="domain" description="HTH asnC-type" evidence="4">
    <location>
        <begin position="16"/>
        <end position="76"/>
    </location>
</feature>
<dbReference type="Proteomes" id="UP000830158">
    <property type="component" value="Chromosome"/>
</dbReference>
<dbReference type="SUPFAM" id="SSF46785">
    <property type="entry name" value="Winged helix' DNA-binding domain"/>
    <property type="match status" value="1"/>
</dbReference>
<dbReference type="Gene3D" id="1.10.10.10">
    <property type="entry name" value="Winged helix-like DNA-binding domain superfamily/Winged helix DNA-binding domain"/>
    <property type="match status" value="1"/>
</dbReference>
<dbReference type="PANTHER" id="PTHR30154:SF34">
    <property type="entry name" value="TRANSCRIPTIONAL REGULATOR AZLB"/>
    <property type="match status" value="1"/>
</dbReference>
<dbReference type="Pfam" id="PF13404">
    <property type="entry name" value="HTH_AsnC-type"/>
    <property type="match status" value="1"/>
</dbReference>
<dbReference type="PROSITE" id="PS00519">
    <property type="entry name" value="HTH_ASNC_1"/>
    <property type="match status" value="1"/>
</dbReference>
<gene>
    <name evidence="5" type="ORF">L1857_13045</name>
</gene>